<feature type="region of interest" description="Disordered" evidence="1">
    <location>
        <begin position="76"/>
        <end position="107"/>
    </location>
</feature>
<protein>
    <recommendedName>
        <fullName evidence="4">VOC domain-containing protein</fullName>
    </recommendedName>
</protein>
<reference evidence="2 3" key="1">
    <citation type="submission" date="2012-08" db="EMBL/GenBank/DDBJ databases">
        <title>Whole genome shotgun sequence of Gordonia rhizosphera NBRC 16068.</title>
        <authorList>
            <person name="Takarada H."/>
            <person name="Isaki S."/>
            <person name="Hosoyama A."/>
            <person name="Tsuchikane K."/>
            <person name="Katsumata H."/>
            <person name="Baba S."/>
            <person name="Ohji S."/>
            <person name="Yamazaki S."/>
            <person name="Fujita N."/>
        </authorList>
    </citation>
    <scope>NUCLEOTIDE SEQUENCE [LARGE SCALE GENOMIC DNA]</scope>
    <source>
        <strain evidence="2 3">NBRC 16068</strain>
    </source>
</reference>
<gene>
    <name evidence="2" type="ORF">GORHZ_097_00280</name>
</gene>
<dbReference type="CDD" id="cd06587">
    <property type="entry name" value="VOC"/>
    <property type="match status" value="1"/>
</dbReference>
<dbReference type="STRING" id="1108045.GORHZ_097_00280"/>
<proteinExistence type="predicted"/>
<evidence type="ECO:0000313" key="2">
    <source>
        <dbReference type="EMBL" id="GAB90352.1"/>
    </source>
</evidence>
<evidence type="ECO:0000256" key="1">
    <source>
        <dbReference type="SAM" id="MobiDB-lite"/>
    </source>
</evidence>
<sequence length="107" mass="11828">MDVFAGVPVRDLPQSVAWFERLLGDVASFEPNAVERVWTLTDHGHVYVVVAPDDAGHGHVTLFVDDLGDFLASTAERGVEPDSQETYDNGVREGGVPRPRRQRGRSR</sequence>
<dbReference type="Gene3D" id="3.10.180.10">
    <property type="entry name" value="2,3-Dihydroxybiphenyl 1,2-Dioxygenase, domain 1"/>
    <property type="match status" value="1"/>
</dbReference>
<dbReference type="EMBL" id="BAHC01000097">
    <property type="protein sequence ID" value="GAB90352.1"/>
    <property type="molecule type" value="Genomic_DNA"/>
</dbReference>
<dbReference type="Proteomes" id="UP000008363">
    <property type="component" value="Unassembled WGS sequence"/>
</dbReference>
<comment type="caution">
    <text evidence="2">The sequence shown here is derived from an EMBL/GenBank/DDBJ whole genome shotgun (WGS) entry which is preliminary data.</text>
</comment>
<feature type="compositionally biased region" description="Basic residues" evidence="1">
    <location>
        <begin position="98"/>
        <end position="107"/>
    </location>
</feature>
<name>K6WDV5_9ACTN</name>
<dbReference type="AlphaFoldDB" id="K6WDV5"/>
<feature type="non-terminal residue" evidence="2">
    <location>
        <position position="107"/>
    </location>
</feature>
<accession>K6WDV5</accession>
<evidence type="ECO:0008006" key="4">
    <source>
        <dbReference type="Google" id="ProtNLM"/>
    </source>
</evidence>
<dbReference type="RefSeq" id="WP_006333068.1">
    <property type="nucleotide sequence ID" value="NZ_BAHC01000097.1"/>
</dbReference>
<organism evidence="2 3">
    <name type="scientific">Gordonia rhizosphera NBRC 16068</name>
    <dbReference type="NCBI Taxonomy" id="1108045"/>
    <lineage>
        <taxon>Bacteria</taxon>
        <taxon>Bacillati</taxon>
        <taxon>Actinomycetota</taxon>
        <taxon>Actinomycetes</taxon>
        <taxon>Mycobacteriales</taxon>
        <taxon>Gordoniaceae</taxon>
        <taxon>Gordonia</taxon>
    </lineage>
</organism>
<dbReference type="InterPro" id="IPR029068">
    <property type="entry name" value="Glyas_Bleomycin-R_OHBP_Dase"/>
</dbReference>
<dbReference type="SUPFAM" id="SSF54593">
    <property type="entry name" value="Glyoxalase/Bleomycin resistance protein/Dihydroxybiphenyl dioxygenase"/>
    <property type="match status" value="1"/>
</dbReference>
<dbReference type="eggNOG" id="COG0346">
    <property type="taxonomic scope" value="Bacteria"/>
</dbReference>
<evidence type="ECO:0000313" key="3">
    <source>
        <dbReference type="Proteomes" id="UP000008363"/>
    </source>
</evidence>
<keyword evidence="3" id="KW-1185">Reference proteome</keyword>